<dbReference type="Gene3D" id="3.40.50.1010">
    <property type="entry name" value="5'-nuclease"/>
    <property type="match status" value="1"/>
</dbReference>
<feature type="binding site" evidence="5">
    <location>
        <position position="5"/>
    </location>
    <ligand>
        <name>Mg(2+)</name>
        <dbReference type="ChEBI" id="CHEBI:18420"/>
    </ligand>
</feature>
<keyword evidence="4 5" id="KW-0378">Hydrolase</keyword>
<dbReference type="PATRIC" id="fig|381306.5.peg.48"/>
<dbReference type="InterPro" id="IPR022907">
    <property type="entry name" value="VapC_family"/>
</dbReference>
<feature type="domain" description="PIN" evidence="6">
    <location>
        <begin position="3"/>
        <end position="131"/>
    </location>
</feature>
<dbReference type="InterPro" id="IPR002716">
    <property type="entry name" value="PIN_dom"/>
</dbReference>
<comment type="function">
    <text evidence="5">Toxic component of a toxin-antitoxin (TA) system. An RNase.</text>
</comment>
<accession>A0A0N8PMX6</accession>
<dbReference type="CDD" id="cd09874">
    <property type="entry name" value="PIN_MT3492-like"/>
    <property type="match status" value="1"/>
</dbReference>
<feature type="binding site" evidence="5">
    <location>
        <position position="105"/>
    </location>
    <ligand>
        <name>Mg(2+)</name>
        <dbReference type="ChEBI" id="CHEBI:18420"/>
    </ligand>
</feature>
<evidence type="ECO:0000256" key="1">
    <source>
        <dbReference type="ARBA" id="ARBA00022649"/>
    </source>
</evidence>
<reference evidence="8" key="1">
    <citation type="submission" date="2016-10" db="EMBL/GenBank/DDBJ databases">
        <authorList>
            <person name="Varghese N."/>
        </authorList>
    </citation>
    <scope>NUCLEOTIDE SEQUENCE [LARGE SCALE GENOMIC DNA]</scope>
    <source>
        <strain evidence="8">HL 19</strain>
    </source>
</reference>
<name>A0A0N8PMX6_9GAMM</name>
<dbReference type="AlphaFoldDB" id="A0A0N8PMX6"/>
<dbReference type="EC" id="3.1.-.-" evidence="5"/>
<dbReference type="GO" id="GO:0090729">
    <property type="term" value="F:toxin activity"/>
    <property type="evidence" value="ECO:0007669"/>
    <property type="project" value="UniProtKB-KW"/>
</dbReference>
<evidence type="ECO:0000313" key="8">
    <source>
        <dbReference type="Proteomes" id="UP000183104"/>
    </source>
</evidence>
<dbReference type="InterPro" id="IPR029060">
    <property type="entry name" value="PIN-like_dom_sf"/>
</dbReference>
<dbReference type="GO" id="GO:0000287">
    <property type="term" value="F:magnesium ion binding"/>
    <property type="evidence" value="ECO:0007669"/>
    <property type="project" value="UniProtKB-UniRule"/>
</dbReference>
<dbReference type="EMBL" id="FMUN01000003">
    <property type="protein sequence ID" value="SCY09529.1"/>
    <property type="molecule type" value="Genomic_DNA"/>
</dbReference>
<dbReference type="HAMAP" id="MF_00265">
    <property type="entry name" value="VapC_Nob1"/>
    <property type="match status" value="1"/>
</dbReference>
<evidence type="ECO:0000256" key="5">
    <source>
        <dbReference type="HAMAP-Rule" id="MF_00265"/>
    </source>
</evidence>
<evidence type="ECO:0000256" key="2">
    <source>
        <dbReference type="ARBA" id="ARBA00022722"/>
    </source>
</evidence>
<evidence type="ECO:0000313" key="7">
    <source>
        <dbReference type="EMBL" id="SCY09529.1"/>
    </source>
</evidence>
<keyword evidence="1 5" id="KW-1277">Toxin-antitoxin system</keyword>
<proteinExistence type="inferred from homology"/>
<protein>
    <recommendedName>
        <fullName evidence="5">Ribonuclease VapC</fullName>
        <shortName evidence="5">RNase VapC</shortName>
        <ecNumber evidence="5">3.1.-.-</ecNumber>
    </recommendedName>
    <alternativeName>
        <fullName evidence="5">Toxin VapC</fullName>
    </alternativeName>
</protein>
<comment type="cofactor">
    <cofactor evidence="5">
        <name>Mg(2+)</name>
        <dbReference type="ChEBI" id="CHEBI:18420"/>
    </cofactor>
</comment>
<sequence length="140" mass="15030">MLYLDTSLLVAALTNEPRTAEMQEWLANQDPADMVISDWVVTEFSGALSLKVRNGALPPEHRAEALAMFNSLVEESFARLSVSPQEFHTAARFADQHATGLRSGDALHLAIAANHGAHLRTLDQGLAEAARALGASVALL</sequence>
<organism evidence="7 8">
    <name type="scientific">Thiohalorhabdus denitrificans</name>
    <dbReference type="NCBI Taxonomy" id="381306"/>
    <lineage>
        <taxon>Bacteria</taxon>
        <taxon>Pseudomonadati</taxon>
        <taxon>Pseudomonadota</taxon>
        <taxon>Gammaproteobacteria</taxon>
        <taxon>Thiohalorhabdales</taxon>
        <taxon>Thiohalorhabdaceae</taxon>
        <taxon>Thiohalorhabdus</taxon>
    </lineage>
</organism>
<evidence type="ECO:0000256" key="4">
    <source>
        <dbReference type="ARBA" id="ARBA00022801"/>
    </source>
</evidence>
<keyword evidence="2 5" id="KW-0540">Nuclease</keyword>
<keyword evidence="5" id="KW-0800">Toxin</keyword>
<dbReference type="Pfam" id="PF01850">
    <property type="entry name" value="PIN"/>
    <property type="match status" value="1"/>
</dbReference>
<comment type="similarity">
    <text evidence="5">Belongs to the PINc/VapC protein family.</text>
</comment>
<dbReference type="SUPFAM" id="SSF88723">
    <property type="entry name" value="PIN domain-like"/>
    <property type="match status" value="1"/>
</dbReference>
<evidence type="ECO:0000259" key="6">
    <source>
        <dbReference type="Pfam" id="PF01850"/>
    </source>
</evidence>
<dbReference type="OrthoDB" id="557780at2"/>
<dbReference type="GO" id="GO:0004540">
    <property type="term" value="F:RNA nuclease activity"/>
    <property type="evidence" value="ECO:0007669"/>
    <property type="project" value="InterPro"/>
</dbReference>
<keyword evidence="8" id="KW-1185">Reference proteome</keyword>
<gene>
    <name evidence="5" type="primary">vapC</name>
    <name evidence="7" type="ORF">SAMN05661077_1179</name>
</gene>
<keyword evidence="3 5" id="KW-0479">Metal-binding</keyword>
<evidence type="ECO:0000256" key="3">
    <source>
        <dbReference type="ARBA" id="ARBA00022723"/>
    </source>
</evidence>
<keyword evidence="5" id="KW-0460">Magnesium</keyword>
<dbReference type="Proteomes" id="UP000183104">
    <property type="component" value="Unassembled WGS sequence"/>
</dbReference>
<dbReference type="RefSeq" id="WP_054965923.1">
    <property type="nucleotide sequence ID" value="NZ_FMUN01000003.1"/>
</dbReference>
<dbReference type="GO" id="GO:0016787">
    <property type="term" value="F:hydrolase activity"/>
    <property type="evidence" value="ECO:0007669"/>
    <property type="project" value="UniProtKB-KW"/>
</dbReference>